<evidence type="ECO:0000313" key="2">
    <source>
        <dbReference type="EMBL" id="ROR27359.1"/>
    </source>
</evidence>
<sequence>MSDIKFSKSQIVKLEGLTTDVGVLSSMTDLLCQNGLVKDTYKQAILDREKVFPTGLYTGNINVAIPHADVEHVNEASICVGILDKPVKFHAMDEPDNSIDISLVIMLALKEAHGHIDMLTKVIGLIQDQEAVKEIIESNSQDIIYNIIEKYLLQE</sequence>
<dbReference type="InterPro" id="IPR016152">
    <property type="entry name" value="PTrfase/Anion_transptr"/>
</dbReference>
<dbReference type="SUPFAM" id="SSF55804">
    <property type="entry name" value="Phoshotransferase/anion transport protein"/>
    <property type="match status" value="1"/>
</dbReference>
<dbReference type="CDD" id="cd00211">
    <property type="entry name" value="PTS_IIA_fru"/>
    <property type="match status" value="1"/>
</dbReference>
<dbReference type="OrthoDB" id="370976at2"/>
<accession>A0A3N1XKW9</accession>
<dbReference type="InterPro" id="IPR002178">
    <property type="entry name" value="PTS_EIIA_type-2_dom"/>
</dbReference>
<dbReference type="EMBL" id="RJVG01000006">
    <property type="protein sequence ID" value="ROR27359.1"/>
    <property type="molecule type" value="Genomic_DNA"/>
</dbReference>
<comment type="caution">
    <text evidence="2">The sequence shown here is derived from an EMBL/GenBank/DDBJ whole genome shotgun (WGS) entry which is preliminary data.</text>
</comment>
<protein>
    <submittedName>
        <fullName evidence="2">PTS system IIA component (Gat family)</fullName>
    </submittedName>
</protein>
<evidence type="ECO:0000259" key="1">
    <source>
        <dbReference type="PROSITE" id="PS51094"/>
    </source>
</evidence>
<reference evidence="2 3" key="1">
    <citation type="submission" date="2018-11" db="EMBL/GenBank/DDBJ databases">
        <title>Genomic Encyclopedia of Type Strains, Phase IV (KMG-IV): sequencing the most valuable type-strain genomes for metagenomic binning, comparative biology and taxonomic classification.</title>
        <authorList>
            <person name="Goeker M."/>
        </authorList>
    </citation>
    <scope>NUCLEOTIDE SEQUENCE [LARGE SCALE GENOMIC DNA]</scope>
    <source>
        <strain evidence="2 3">DSM 26537</strain>
    </source>
</reference>
<keyword evidence="3" id="KW-1185">Reference proteome</keyword>
<gene>
    <name evidence="2" type="ORF">EDD66_10654</name>
</gene>
<dbReference type="Gene3D" id="3.40.930.10">
    <property type="entry name" value="Mannitol-specific EII, Chain A"/>
    <property type="match status" value="1"/>
</dbReference>
<organism evidence="2 3">
    <name type="scientific">Mobilisporobacter senegalensis</name>
    <dbReference type="NCBI Taxonomy" id="1329262"/>
    <lineage>
        <taxon>Bacteria</taxon>
        <taxon>Bacillati</taxon>
        <taxon>Bacillota</taxon>
        <taxon>Clostridia</taxon>
        <taxon>Lachnospirales</taxon>
        <taxon>Lachnospiraceae</taxon>
        <taxon>Mobilisporobacter</taxon>
    </lineage>
</organism>
<name>A0A3N1XKW9_9FIRM</name>
<dbReference type="Pfam" id="PF00359">
    <property type="entry name" value="PTS_EIIA_2"/>
    <property type="match status" value="1"/>
</dbReference>
<dbReference type="RefSeq" id="WP_123609610.1">
    <property type="nucleotide sequence ID" value="NZ_RJVG01000006.1"/>
</dbReference>
<dbReference type="InterPro" id="IPR051541">
    <property type="entry name" value="PTS_SugarTrans_NitroReg"/>
</dbReference>
<dbReference type="PANTHER" id="PTHR47738:SF3">
    <property type="entry name" value="PHOSPHOTRANSFERASE SYSTEM MANNITOL_FRUCTOSE-SPECIFIC IIA DOMAIN CONTAINING PROTEIN"/>
    <property type="match status" value="1"/>
</dbReference>
<dbReference type="PANTHER" id="PTHR47738">
    <property type="entry name" value="PTS SYSTEM FRUCTOSE-LIKE EIIA COMPONENT-RELATED"/>
    <property type="match status" value="1"/>
</dbReference>
<dbReference type="AlphaFoldDB" id="A0A3N1XKW9"/>
<proteinExistence type="predicted"/>
<evidence type="ECO:0000313" key="3">
    <source>
        <dbReference type="Proteomes" id="UP000273083"/>
    </source>
</evidence>
<feature type="domain" description="PTS EIIA type-2" evidence="1">
    <location>
        <begin position="4"/>
        <end position="151"/>
    </location>
</feature>
<dbReference type="Proteomes" id="UP000273083">
    <property type="component" value="Unassembled WGS sequence"/>
</dbReference>
<dbReference type="PROSITE" id="PS51094">
    <property type="entry name" value="PTS_EIIA_TYPE_2"/>
    <property type="match status" value="1"/>
</dbReference>